<protein>
    <submittedName>
        <fullName evidence="2">Uncharacterized protein</fullName>
    </submittedName>
</protein>
<evidence type="ECO:0000256" key="1">
    <source>
        <dbReference type="SAM" id="MobiDB-lite"/>
    </source>
</evidence>
<evidence type="ECO:0000313" key="2">
    <source>
        <dbReference type="EMBL" id="EPC02182.1"/>
    </source>
</evidence>
<gene>
    <name evidence="2" type="ORF">L861_15850</name>
</gene>
<dbReference type="AlphaFoldDB" id="S2KJ48"/>
<organism evidence="2 3">
    <name type="scientific">Litchfieldella anticariensis (strain DSM 16096 / CECT 5854 / CIP 108499 / LMG 22089 / FP35)</name>
    <name type="common">Halomonas anticariensis</name>
    <dbReference type="NCBI Taxonomy" id="1121939"/>
    <lineage>
        <taxon>Bacteria</taxon>
        <taxon>Pseudomonadati</taxon>
        <taxon>Pseudomonadota</taxon>
        <taxon>Gammaproteobacteria</taxon>
        <taxon>Oceanospirillales</taxon>
        <taxon>Halomonadaceae</taxon>
        <taxon>Litchfieldella</taxon>
    </lineage>
</organism>
<dbReference type="STRING" id="1121939.L861_15850"/>
<dbReference type="Proteomes" id="UP000014463">
    <property type="component" value="Unassembled WGS sequence"/>
</dbReference>
<comment type="caution">
    <text evidence="2">The sequence shown here is derived from an EMBL/GenBank/DDBJ whole genome shotgun (WGS) entry which is preliminary data.</text>
</comment>
<name>S2KJ48_LITA3</name>
<dbReference type="RefSeq" id="WP_016416852.1">
    <property type="nucleotide sequence ID" value="NZ_AUAB01000030.1"/>
</dbReference>
<feature type="region of interest" description="Disordered" evidence="1">
    <location>
        <begin position="51"/>
        <end position="89"/>
    </location>
</feature>
<sequence length="89" mass="9594">MMKQRHFMVALDMLDEGREAYTEAAFVPAVELSVEGERNFGAEIAAFVNRPAHSGREEAPRSTHTSNDVGAGTGRTPFSEAAGFSDTGF</sequence>
<dbReference type="EMBL" id="ASTJ01000026">
    <property type="protein sequence ID" value="EPC02182.1"/>
    <property type="molecule type" value="Genomic_DNA"/>
</dbReference>
<evidence type="ECO:0000313" key="3">
    <source>
        <dbReference type="Proteomes" id="UP000014463"/>
    </source>
</evidence>
<proteinExistence type="predicted"/>
<accession>S2KJ48</accession>
<keyword evidence="3" id="KW-1185">Reference proteome</keyword>
<reference evidence="2 3" key="1">
    <citation type="journal article" date="2013" name="Genome Announc.">
        <title>Draft genome sequence of the moderately halophilic gammaproteobacterium Halomonas anticariensis FP35.</title>
        <authorList>
            <person name="Tahrioui A."/>
            <person name="Quesada E."/>
            <person name="Llamas I."/>
        </authorList>
    </citation>
    <scope>NUCLEOTIDE SEQUENCE [LARGE SCALE GENOMIC DNA]</scope>
    <source>
        <strain evidence="3">DSM 16096 / CECT 5854 / LMG 22089 / FP35</strain>
    </source>
</reference>